<dbReference type="AlphaFoldDB" id="A0A6P8YIB4"/>
<keyword evidence="1" id="KW-1185">Reference proteome</keyword>
<sequence length="174" mass="19336">MKFSEFYKFDEFRCTNLAGFFPLVPGPGPGPRILHTRTWTDQLHGVEAWPAGERPALDVLHVSLVFAGTELLRVFGRTTARLEVELDLDRRVVTSETKSDSSPRSRPWMNRQVAFNVWQLVGSHVREVALLRSHGTGSSERVALCAQQMALVRGVLPDAVVKCSGCEGANLCRC</sequence>
<evidence type="ECO:0000313" key="2">
    <source>
        <dbReference type="RefSeq" id="XP_034239533.1"/>
    </source>
</evidence>
<dbReference type="RefSeq" id="XP_034239533.1">
    <property type="nucleotide sequence ID" value="XM_034383642.1"/>
</dbReference>
<protein>
    <submittedName>
        <fullName evidence="2">Uncharacterized protein LOC117644303</fullName>
    </submittedName>
</protein>
<accession>A0A6P8YIB4</accession>
<proteinExistence type="predicted"/>
<reference evidence="2" key="1">
    <citation type="submission" date="2025-08" db="UniProtKB">
        <authorList>
            <consortium name="RefSeq"/>
        </authorList>
    </citation>
    <scope>IDENTIFICATION</scope>
    <source>
        <tissue evidence="2">Total insect</tissue>
    </source>
</reference>
<dbReference type="Proteomes" id="UP000515158">
    <property type="component" value="Unplaced"/>
</dbReference>
<evidence type="ECO:0000313" key="1">
    <source>
        <dbReference type="Proteomes" id="UP000515158"/>
    </source>
</evidence>
<gene>
    <name evidence="2" type="primary">LOC117644303</name>
</gene>
<name>A0A6P8YIB4_THRPL</name>
<dbReference type="InParanoid" id="A0A6P8YIB4"/>
<dbReference type="KEGG" id="tpal:117644303"/>
<dbReference type="GeneID" id="117644303"/>
<organism evidence="2">
    <name type="scientific">Thrips palmi</name>
    <name type="common">Melon thrips</name>
    <dbReference type="NCBI Taxonomy" id="161013"/>
    <lineage>
        <taxon>Eukaryota</taxon>
        <taxon>Metazoa</taxon>
        <taxon>Ecdysozoa</taxon>
        <taxon>Arthropoda</taxon>
        <taxon>Hexapoda</taxon>
        <taxon>Insecta</taxon>
        <taxon>Pterygota</taxon>
        <taxon>Neoptera</taxon>
        <taxon>Paraneoptera</taxon>
        <taxon>Thysanoptera</taxon>
        <taxon>Terebrantia</taxon>
        <taxon>Thripoidea</taxon>
        <taxon>Thripidae</taxon>
        <taxon>Thrips</taxon>
    </lineage>
</organism>